<dbReference type="AlphaFoldDB" id="A0NWS7"/>
<name>A0NWS7_ROSAI</name>
<dbReference type="PANTHER" id="PTHR47837">
    <property type="entry name" value="GTP PYROPHOSPHOKINASE YJBM"/>
    <property type="match status" value="1"/>
</dbReference>
<evidence type="ECO:0000313" key="2">
    <source>
        <dbReference type="EMBL" id="EAV42598.1"/>
    </source>
</evidence>
<dbReference type="InterPro" id="IPR007685">
    <property type="entry name" value="RelA_SpoT"/>
</dbReference>
<dbReference type="GeneID" id="68847824"/>
<dbReference type="OrthoDB" id="9801824at2"/>
<dbReference type="Pfam" id="PF04607">
    <property type="entry name" value="RelA_SpoT"/>
    <property type="match status" value="1"/>
</dbReference>
<dbReference type="CDD" id="cd05399">
    <property type="entry name" value="NT_Rel-Spo_like"/>
    <property type="match status" value="1"/>
</dbReference>
<dbReference type="Proteomes" id="UP000004848">
    <property type="component" value="Unassembled WGS sequence"/>
</dbReference>
<dbReference type="EMBL" id="AAUW01000013">
    <property type="protein sequence ID" value="EAV42598.1"/>
    <property type="molecule type" value="Genomic_DNA"/>
</dbReference>
<protein>
    <recommendedName>
        <fullName evidence="1">RelA/SpoT domain-containing protein</fullName>
    </recommendedName>
</protein>
<evidence type="ECO:0000259" key="1">
    <source>
        <dbReference type="SMART" id="SM00954"/>
    </source>
</evidence>
<accession>A0NWS7</accession>
<dbReference type="GO" id="GO:0015969">
    <property type="term" value="P:guanosine tetraphosphate metabolic process"/>
    <property type="evidence" value="ECO:0007669"/>
    <property type="project" value="InterPro"/>
</dbReference>
<reference evidence="2 3" key="1">
    <citation type="submission" date="2006-05" db="EMBL/GenBank/DDBJ databases">
        <authorList>
            <person name="King G."/>
            <person name="Ferriera S."/>
            <person name="Johnson J."/>
            <person name="Kravitz S."/>
            <person name="Beeson K."/>
            <person name="Sutton G."/>
            <person name="Rogers Y.-H."/>
            <person name="Friedman R."/>
            <person name="Frazier M."/>
            <person name="Venter J.C."/>
        </authorList>
    </citation>
    <scope>NUCLEOTIDE SEQUENCE [LARGE SCALE GENOMIC DNA]</scope>
    <source>
        <strain evidence="3">ATCC 25650 / DSM 13394 / JCM 20685 / NBRC 16684 / NCIMB 2208 / IAM 12614 / B1</strain>
    </source>
</reference>
<organism evidence="2 3">
    <name type="scientific">Roseibium aggregatum (strain ATCC 25650 / DSM 13394 / JCM 20685 / NBRC 16684 / NCIMB 2208 / IAM 12614 / B1)</name>
    <name type="common">Stappia aggregata</name>
    <dbReference type="NCBI Taxonomy" id="384765"/>
    <lineage>
        <taxon>Bacteria</taxon>
        <taxon>Pseudomonadati</taxon>
        <taxon>Pseudomonadota</taxon>
        <taxon>Alphaproteobacteria</taxon>
        <taxon>Hyphomicrobiales</taxon>
        <taxon>Stappiaceae</taxon>
        <taxon>Roseibium</taxon>
    </lineage>
</organism>
<gene>
    <name evidence="2" type="ORF">SIAM614_26588</name>
</gene>
<feature type="domain" description="RelA/SpoT" evidence="1">
    <location>
        <begin position="54"/>
        <end position="172"/>
    </location>
</feature>
<proteinExistence type="predicted"/>
<dbReference type="InterPro" id="IPR043519">
    <property type="entry name" value="NT_sf"/>
</dbReference>
<dbReference type="PANTHER" id="PTHR47837:SF1">
    <property type="entry name" value="GTP PYROPHOSPHOKINASE YJBM"/>
    <property type="match status" value="1"/>
</dbReference>
<evidence type="ECO:0000313" key="3">
    <source>
        <dbReference type="Proteomes" id="UP000004848"/>
    </source>
</evidence>
<dbReference type="eggNOG" id="COG2357">
    <property type="taxonomic scope" value="Bacteria"/>
</dbReference>
<sequence length="484" mass="55646">MSQITDAENFISKYRQDYMKLLDNIKSTCEQIKNELGIGAIDDVYTRGTSQRGSEFKDPRKIVNKVRQKGLPVGAHGFRELNDIIGLTVVIQYPDQIVEIIKRIRTKLRRNGIKSEKPEEHKNKSGYYATHVVCFSSFDAIVLRCEIQFKTMLHDAWAAKMHDLTYKPSGMLDPRLNSLMASIANTVENLEQQSILIRDLIKTGWDVEGEARRAARHNLFGTMLAYTSQALPEEEDEKIKKLHAEIEAASETINKKPTSNKQITKLTNAVEECCQDKNKVRQGWLMAGRIASMRNEPDLSRFLQNQVERLLDFAPELLKSSSILPKEIAAIPLMFYVIGDLDTAIDFSERLQKDKNYEEFPDDIRMMMITNCASFMTEREYHSPTADEEIRNKTKKEIEKALCDGFSYYKIESEPDAYSSILDTQGLMKITFAKTMDEVRQGIEDCIQAKDLSTPDEKQLSHAYMDLNLKLGWRRYFELETLKT</sequence>
<dbReference type="SUPFAM" id="SSF81301">
    <property type="entry name" value="Nucleotidyltransferase"/>
    <property type="match status" value="1"/>
</dbReference>
<comment type="caution">
    <text evidence="2">The sequence shown here is derived from an EMBL/GenBank/DDBJ whole genome shotgun (WGS) entry which is preliminary data.</text>
</comment>
<dbReference type="InterPro" id="IPR052366">
    <property type="entry name" value="GTP_Pyrophosphokinase"/>
</dbReference>
<dbReference type="Gene3D" id="3.30.460.10">
    <property type="entry name" value="Beta Polymerase, domain 2"/>
    <property type="match status" value="1"/>
</dbReference>
<dbReference type="RefSeq" id="WP_006936610.1">
    <property type="nucleotide sequence ID" value="NZ_AAUW01000013.1"/>
</dbReference>
<dbReference type="SMART" id="SM00954">
    <property type="entry name" value="RelA_SpoT"/>
    <property type="match status" value="1"/>
</dbReference>